<dbReference type="AlphaFoldDB" id="A0A7X9FTP1"/>
<accession>A0A7X9FTP1</accession>
<dbReference type="Proteomes" id="UP000524246">
    <property type="component" value="Unassembled WGS sequence"/>
</dbReference>
<reference evidence="2 3" key="1">
    <citation type="journal article" date="2020" name="Biotechnol. Biofuels">
        <title>New insights from the biogas microbiome by comprehensive genome-resolved metagenomics of nearly 1600 species originating from multiple anaerobic digesters.</title>
        <authorList>
            <person name="Campanaro S."/>
            <person name="Treu L."/>
            <person name="Rodriguez-R L.M."/>
            <person name="Kovalovszki A."/>
            <person name="Ziels R.M."/>
            <person name="Maus I."/>
            <person name="Zhu X."/>
            <person name="Kougias P.G."/>
            <person name="Basile A."/>
            <person name="Luo G."/>
            <person name="Schluter A."/>
            <person name="Konstantinidis K.T."/>
            <person name="Angelidaki I."/>
        </authorList>
    </citation>
    <scope>NUCLEOTIDE SEQUENCE [LARGE SCALE GENOMIC DNA]</scope>
    <source>
        <strain evidence="2">AS27yjCOA_65</strain>
    </source>
</reference>
<evidence type="ECO:0000313" key="3">
    <source>
        <dbReference type="Proteomes" id="UP000524246"/>
    </source>
</evidence>
<proteinExistence type="predicted"/>
<evidence type="ECO:0000256" key="1">
    <source>
        <dbReference type="SAM" id="MobiDB-lite"/>
    </source>
</evidence>
<gene>
    <name evidence="2" type="ORF">GYA55_13220</name>
</gene>
<protein>
    <submittedName>
        <fullName evidence="2">Uncharacterized protein</fullName>
    </submittedName>
</protein>
<organism evidence="2 3">
    <name type="scientific">SAR324 cluster bacterium</name>
    <dbReference type="NCBI Taxonomy" id="2024889"/>
    <lineage>
        <taxon>Bacteria</taxon>
        <taxon>Deltaproteobacteria</taxon>
        <taxon>SAR324 cluster</taxon>
    </lineage>
</organism>
<sequence>MEFGPENSNTPDEEATGSEGASLSSLDIPTGQTRNNITEHTNVSEQVELIRKAMEGIIDREPSGAYRTYALVKQTIDTPNGSLTRHGVRIDLFAFASDSFPSESVEIDVSLGIKFLKSRGRSVPKQR</sequence>
<feature type="compositionally biased region" description="Polar residues" evidence="1">
    <location>
        <begin position="19"/>
        <end position="40"/>
    </location>
</feature>
<name>A0A7X9FTP1_9DELT</name>
<dbReference type="EMBL" id="JAAZON010000604">
    <property type="protein sequence ID" value="NMC64118.1"/>
    <property type="molecule type" value="Genomic_DNA"/>
</dbReference>
<comment type="caution">
    <text evidence="2">The sequence shown here is derived from an EMBL/GenBank/DDBJ whole genome shotgun (WGS) entry which is preliminary data.</text>
</comment>
<feature type="compositionally biased region" description="Polar residues" evidence="1">
    <location>
        <begin position="1"/>
        <end position="10"/>
    </location>
</feature>
<evidence type="ECO:0000313" key="2">
    <source>
        <dbReference type="EMBL" id="NMC64118.1"/>
    </source>
</evidence>
<feature type="region of interest" description="Disordered" evidence="1">
    <location>
        <begin position="1"/>
        <end position="40"/>
    </location>
</feature>